<evidence type="ECO:0000313" key="1">
    <source>
        <dbReference type="EMBL" id="MCL7049943.1"/>
    </source>
</evidence>
<sequence>TREGVASPLASTAAIAARKPNDFDGSVNGVCGDTVSDYVTSLVSYMQGSEEISVYKSDGLPKRDKDDPYTCLTDLFQKWDPEKMKDGEVIRSKIQ</sequence>
<feature type="non-terminal residue" evidence="1">
    <location>
        <position position="1"/>
    </location>
</feature>
<comment type="caution">
    <text evidence="1">The sequence shown here is derived from an EMBL/GenBank/DDBJ whole genome shotgun (WGS) entry which is preliminary data.</text>
</comment>
<accession>A0AA41VZB4</accession>
<gene>
    <name evidence="1" type="ORF">MKW94_013532</name>
</gene>
<organism evidence="1 2">
    <name type="scientific">Papaver nudicaule</name>
    <name type="common">Iceland poppy</name>
    <dbReference type="NCBI Taxonomy" id="74823"/>
    <lineage>
        <taxon>Eukaryota</taxon>
        <taxon>Viridiplantae</taxon>
        <taxon>Streptophyta</taxon>
        <taxon>Embryophyta</taxon>
        <taxon>Tracheophyta</taxon>
        <taxon>Spermatophyta</taxon>
        <taxon>Magnoliopsida</taxon>
        <taxon>Ranunculales</taxon>
        <taxon>Papaveraceae</taxon>
        <taxon>Papaveroideae</taxon>
        <taxon>Papaver</taxon>
    </lineage>
</organism>
<reference evidence="1" key="1">
    <citation type="submission" date="2022-03" db="EMBL/GenBank/DDBJ databases">
        <title>A functionally conserved STORR gene fusion in Papaver species that diverged 16.8 million years ago.</title>
        <authorList>
            <person name="Catania T."/>
        </authorList>
    </citation>
    <scope>NUCLEOTIDE SEQUENCE</scope>
    <source>
        <strain evidence="1">S-191538</strain>
    </source>
</reference>
<keyword evidence="2" id="KW-1185">Reference proteome</keyword>
<feature type="non-terminal residue" evidence="1">
    <location>
        <position position="95"/>
    </location>
</feature>
<evidence type="ECO:0000313" key="2">
    <source>
        <dbReference type="Proteomes" id="UP001177140"/>
    </source>
</evidence>
<dbReference type="AlphaFoldDB" id="A0AA41VZB4"/>
<name>A0AA41VZB4_PAPNU</name>
<protein>
    <submittedName>
        <fullName evidence="1">Uncharacterized protein</fullName>
    </submittedName>
</protein>
<dbReference type="Proteomes" id="UP001177140">
    <property type="component" value="Unassembled WGS sequence"/>
</dbReference>
<dbReference type="EMBL" id="JAJJMA010321920">
    <property type="protein sequence ID" value="MCL7049943.1"/>
    <property type="molecule type" value="Genomic_DNA"/>
</dbReference>
<proteinExistence type="predicted"/>